<evidence type="ECO:0000313" key="15">
    <source>
        <dbReference type="EMBL" id="PCI74452.1"/>
    </source>
</evidence>
<name>A0A2A4WVH7_9GAMM</name>
<keyword evidence="11 13" id="KW-0472">Membrane</keyword>
<reference evidence="16" key="1">
    <citation type="submission" date="2017-08" db="EMBL/GenBank/DDBJ databases">
        <title>A dynamic microbial community with high functional redundancy inhabits the cold, oxic subseafloor aquifer.</title>
        <authorList>
            <person name="Tully B.J."/>
            <person name="Wheat C.G."/>
            <person name="Glazer B.T."/>
            <person name="Huber J.A."/>
        </authorList>
    </citation>
    <scope>NUCLEOTIDE SEQUENCE [LARGE SCALE GENOMIC DNA]</scope>
</reference>
<keyword evidence="10" id="KW-0408">Iron</keyword>
<evidence type="ECO:0000256" key="13">
    <source>
        <dbReference type="SAM" id="Phobius"/>
    </source>
</evidence>
<protein>
    <submittedName>
        <fullName evidence="15">Cytochrome b</fullName>
    </submittedName>
</protein>
<comment type="cofactor">
    <cofactor evidence="1">
        <name>heme b</name>
        <dbReference type="ChEBI" id="CHEBI:60344"/>
    </cofactor>
</comment>
<dbReference type="EMBL" id="NVUL01000103">
    <property type="protein sequence ID" value="PCI74452.1"/>
    <property type="molecule type" value="Genomic_DNA"/>
</dbReference>
<dbReference type="InterPro" id="IPR016174">
    <property type="entry name" value="Di-haem_cyt_TM"/>
</dbReference>
<evidence type="ECO:0000256" key="1">
    <source>
        <dbReference type="ARBA" id="ARBA00001970"/>
    </source>
</evidence>
<sequence length="188" mass="21458">MPELEESVEHKSQSLPRLVVLLHWLLASSIFFLFVSSWWMLSLPLPSAEFTYRELPFQLHKNIGITLFAAVITMAAMRVRSLLREASSSQGWLQRLAVWDHILLYTLLTVCCLSGYMSSSYSGWTTTLWWLVDIPSMSAENDDLNILFSEVHLWSCWALLGLLLLHIGAAIYHGIGNDGAIDKMFRLR</sequence>
<feature type="domain" description="Cytochrome b561 bacterial/Ni-hydrogenase" evidence="14">
    <location>
        <begin position="16"/>
        <end position="186"/>
    </location>
</feature>
<evidence type="ECO:0000256" key="2">
    <source>
        <dbReference type="ARBA" id="ARBA00004651"/>
    </source>
</evidence>
<evidence type="ECO:0000256" key="12">
    <source>
        <dbReference type="ARBA" id="ARBA00037975"/>
    </source>
</evidence>
<feature type="transmembrane region" description="Helical" evidence="13">
    <location>
        <begin position="61"/>
        <end position="81"/>
    </location>
</feature>
<evidence type="ECO:0000256" key="8">
    <source>
        <dbReference type="ARBA" id="ARBA00022982"/>
    </source>
</evidence>
<keyword evidence="5" id="KW-0349">Heme</keyword>
<feature type="transmembrane region" description="Helical" evidence="13">
    <location>
        <begin position="21"/>
        <end position="41"/>
    </location>
</feature>
<feature type="transmembrane region" description="Helical" evidence="13">
    <location>
        <begin position="102"/>
        <end position="131"/>
    </location>
</feature>
<dbReference type="AlphaFoldDB" id="A0A2A4WVH7"/>
<evidence type="ECO:0000256" key="9">
    <source>
        <dbReference type="ARBA" id="ARBA00022989"/>
    </source>
</evidence>
<comment type="subcellular location">
    <subcellularLocation>
        <location evidence="2">Cell membrane</location>
        <topology evidence="2">Multi-pass membrane protein</topology>
    </subcellularLocation>
</comment>
<evidence type="ECO:0000256" key="6">
    <source>
        <dbReference type="ARBA" id="ARBA00022692"/>
    </source>
</evidence>
<dbReference type="InterPro" id="IPR052168">
    <property type="entry name" value="Cytochrome_b561_oxidase"/>
</dbReference>
<keyword evidence="6 13" id="KW-0812">Transmembrane</keyword>
<comment type="similarity">
    <text evidence="12">Belongs to the cytochrome b561 family.</text>
</comment>
<keyword evidence="7" id="KW-0479">Metal-binding</keyword>
<evidence type="ECO:0000256" key="5">
    <source>
        <dbReference type="ARBA" id="ARBA00022617"/>
    </source>
</evidence>
<keyword evidence="8" id="KW-0249">Electron transport</keyword>
<proteinExistence type="inferred from homology"/>
<organism evidence="15 16">
    <name type="scientific">SAR86 cluster bacterium</name>
    <dbReference type="NCBI Taxonomy" id="2030880"/>
    <lineage>
        <taxon>Bacteria</taxon>
        <taxon>Pseudomonadati</taxon>
        <taxon>Pseudomonadota</taxon>
        <taxon>Gammaproteobacteria</taxon>
        <taxon>SAR86 cluster</taxon>
    </lineage>
</organism>
<gene>
    <name evidence="15" type="ORF">COB20_15195</name>
</gene>
<dbReference type="GO" id="GO:0046872">
    <property type="term" value="F:metal ion binding"/>
    <property type="evidence" value="ECO:0007669"/>
    <property type="project" value="UniProtKB-KW"/>
</dbReference>
<feature type="transmembrane region" description="Helical" evidence="13">
    <location>
        <begin position="151"/>
        <end position="175"/>
    </location>
</feature>
<dbReference type="Pfam" id="PF01292">
    <property type="entry name" value="Ni_hydr_CYTB"/>
    <property type="match status" value="1"/>
</dbReference>
<dbReference type="PANTHER" id="PTHR30529">
    <property type="entry name" value="CYTOCHROME B561"/>
    <property type="match status" value="1"/>
</dbReference>
<keyword evidence="9 13" id="KW-1133">Transmembrane helix</keyword>
<keyword evidence="4" id="KW-1003">Cell membrane</keyword>
<dbReference type="GO" id="GO:0020037">
    <property type="term" value="F:heme binding"/>
    <property type="evidence" value="ECO:0007669"/>
    <property type="project" value="TreeGrafter"/>
</dbReference>
<dbReference type="GO" id="GO:0005886">
    <property type="term" value="C:plasma membrane"/>
    <property type="evidence" value="ECO:0007669"/>
    <property type="project" value="UniProtKB-SubCell"/>
</dbReference>
<evidence type="ECO:0000259" key="14">
    <source>
        <dbReference type="Pfam" id="PF01292"/>
    </source>
</evidence>
<dbReference type="PANTHER" id="PTHR30529:SF7">
    <property type="entry name" value="CYTOCHROME B561 BACTERIAL_NI-HYDROGENASE DOMAIN-CONTAINING PROTEIN"/>
    <property type="match status" value="1"/>
</dbReference>
<dbReference type="InterPro" id="IPR011577">
    <property type="entry name" value="Cyt_b561_bac/Ni-Hgenase"/>
</dbReference>
<dbReference type="Proteomes" id="UP000218767">
    <property type="component" value="Unassembled WGS sequence"/>
</dbReference>
<keyword evidence="3" id="KW-0813">Transport</keyword>
<evidence type="ECO:0000256" key="10">
    <source>
        <dbReference type="ARBA" id="ARBA00023004"/>
    </source>
</evidence>
<comment type="caution">
    <text evidence="15">The sequence shown here is derived from an EMBL/GenBank/DDBJ whole genome shotgun (WGS) entry which is preliminary data.</text>
</comment>
<evidence type="ECO:0000256" key="7">
    <source>
        <dbReference type="ARBA" id="ARBA00022723"/>
    </source>
</evidence>
<evidence type="ECO:0000313" key="16">
    <source>
        <dbReference type="Proteomes" id="UP000218767"/>
    </source>
</evidence>
<evidence type="ECO:0000256" key="4">
    <source>
        <dbReference type="ARBA" id="ARBA00022475"/>
    </source>
</evidence>
<dbReference type="GO" id="GO:0022904">
    <property type="term" value="P:respiratory electron transport chain"/>
    <property type="evidence" value="ECO:0007669"/>
    <property type="project" value="InterPro"/>
</dbReference>
<dbReference type="SUPFAM" id="SSF81342">
    <property type="entry name" value="Transmembrane di-heme cytochromes"/>
    <property type="match status" value="1"/>
</dbReference>
<accession>A0A2A4WVH7</accession>
<dbReference type="GO" id="GO:0009055">
    <property type="term" value="F:electron transfer activity"/>
    <property type="evidence" value="ECO:0007669"/>
    <property type="project" value="InterPro"/>
</dbReference>
<evidence type="ECO:0000256" key="3">
    <source>
        <dbReference type="ARBA" id="ARBA00022448"/>
    </source>
</evidence>
<evidence type="ECO:0000256" key="11">
    <source>
        <dbReference type="ARBA" id="ARBA00023136"/>
    </source>
</evidence>